<dbReference type="InterPro" id="IPR051430">
    <property type="entry name" value="Fungal_TF_Env_Response"/>
</dbReference>
<dbReference type="PANTHER" id="PTHR31944:SF131">
    <property type="entry name" value="HEME-RESPONSIVE ZINC FINGER TRANSCRIPTION FACTOR HAP1"/>
    <property type="match status" value="1"/>
</dbReference>
<evidence type="ECO:0000256" key="4">
    <source>
        <dbReference type="ARBA" id="ARBA00023125"/>
    </source>
</evidence>
<feature type="region of interest" description="Disordered" evidence="7">
    <location>
        <begin position="23"/>
        <end position="42"/>
    </location>
</feature>
<accession>A0A8K0SXV4</accession>
<dbReference type="GO" id="GO:0005634">
    <property type="term" value="C:nucleus"/>
    <property type="evidence" value="ECO:0007669"/>
    <property type="project" value="TreeGrafter"/>
</dbReference>
<dbReference type="Proteomes" id="UP000813444">
    <property type="component" value="Unassembled WGS sequence"/>
</dbReference>
<gene>
    <name evidence="9" type="ORF">B0I35DRAFT_407842</name>
</gene>
<dbReference type="OrthoDB" id="5091131at2759"/>
<keyword evidence="10" id="KW-1185">Reference proteome</keyword>
<evidence type="ECO:0000256" key="7">
    <source>
        <dbReference type="SAM" id="MobiDB-lite"/>
    </source>
</evidence>
<dbReference type="Pfam" id="PF04082">
    <property type="entry name" value="Fungal_trans"/>
    <property type="match status" value="1"/>
</dbReference>
<evidence type="ECO:0000256" key="2">
    <source>
        <dbReference type="ARBA" id="ARBA00022833"/>
    </source>
</evidence>
<dbReference type="GO" id="GO:0008270">
    <property type="term" value="F:zinc ion binding"/>
    <property type="evidence" value="ECO:0007669"/>
    <property type="project" value="InterPro"/>
</dbReference>
<dbReference type="GO" id="GO:0001228">
    <property type="term" value="F:DNA-binding transcription activator activity, RNA polymerase II-specific"/>
    <property type="evidence" value="ECO:0007669"/>
    <property type="project" value="TreeGrafter"/>
</dbReference>
<evidence type="ECO:0000313" key="10">
    <source>
        <dbReference type="Proteomes" id="UP000813444"/>
    </source>
</evidence>
<keyword evidence="5" id="KW-0804">Transcription</keyword>
<keyword evidence="1" id="KW-0479">Metal-binding</keyword>
<evidence type="ECO:0000256" key="1">
    <source>
        <dbReference type="ARBA" id="ARBA00022723"/>
    </source>
</evidence>
<evidence type="ECO:0000259" key="8">
    <source>
        <dbReference type="Pfam" id="PF04082"/>
    </source>
</evidence>
<dbReference type="GO" id="GO:0006351">
    <property type="term" value="P:DNA-templated transcription"/>
    <property type="evidence" value="ECO:0007669"/>
    <property type="project" value="InterPro"/>
</dbReference>
<organism evidence="9 10">
    <name type="scientific">Stachybotrys elegans</name>
    <dbReference type="NCBI Taxonomy" id="80388"/>
    <lineage>
        <taxon>Eukaryota</taxon>
        <taxon>Fungi</taxon>
        <taxon>Dikarya</taxon>
        <taxon>Ascomycota</taxon>
        <taxon>Pezizomycotina</taxon>
        <taxon>Sordariomycetes</taxon>
        <taxon>Hypocreomycetidae</taxon>
        <taxon>Hypocreales</taxon>
        <taxon>Stachybotryaceae</taxon>
        <taxon>Stachybotrys</taxon>
    </lineage>
</organism>
<evidence type="ECO:0000256" key="3">
    <source>
        <dbReference type="ARBA" id="ARBA00023015"/>
    </source>
</evidence>
<proteinExistence type="predicted"/>
<dbReference type="InterPro" id="IPR007219">
    <property type="entry name" value="XnlR_reg_dom"/>
</dbReference>
<dbReference type="GO" id="GO:0000978">
    <property type="term" value="F:RNA polymerase II cis-regulatory region sequence-specific DNA binding"/>
    <property type="evidence" value="ECO:0007669"/>
    <property type="project" value="TreeGrafter"/>
</dbReference>
<dbReference type="AlphaFoldDB" id="A0A8K0SXV4"/>
<keyword evidence="2" id="KW-0862">Zinc</keyword>
<evidence type="ECO:0000256" key="6">
    <source>
        <dbReference type="ARBA" id="ARBA00023242"/>
    </source>
</evidence>
<feature type="domain" description="Xylanolytic transcriptional activator regulatory" evidence="8">
    <location>
        <begin position="148"/>
        <end position="338"/>
    </location>
</feature>
<name>A0A8K0SXV4_9HYPO</name>
<comment type="caution">
    <text evidence="9">The sequence shown here is derived from an EMBL/GenBank/DDBJ whole genome shotgun (WGS) entry which is preliminary data.</text>
</comment>
<keyword evidence="3" id="KW-0805">Transcription regulation</keyword>
<protein>
    <recommendedName>
        <fullName evidence="8">Xylanolytic transcriptional activator regulatory domain-containing protein</fullName>
    </recommendedName>
</protein>
<dbReference type="PANTHER" id="PTHR31944">
    <property type="entry name" value="HEME-RESPONSIVE ZINC FINGER TRANSCRIPTION FACTOR HAP1"/>
    <property type="match status" value="1"/>
</dbReference>
<keyword evidence="4" id="KW-0238">DNA-binding</keyword>
<keyword evidence="6" id="KW-0539">Nucleus</keyword>
<dbReference type="EMBL" id="JAGPNK010000005">
    <property type="protein sequence ID" value="KAH7320804.1"/>
    <property type="molecule type" value="Genomic_DNA"/>
</dbReference>
<reference evidence="9" key="1">
    <citation type="journal article" date="2021" name="Nat. Commun.">
        <title>Genetic determinants of endophytism in the Arabidopsis root mycobiome.</title>
        <authorList>
            <person name="Mesny F."/>
            <person name="Miyauchi S."/>
            <person name="Thiergart T."/>
            <person name="Pickel B."/>
            <person name="Atanasova L."/>
            <person name="Karlsson M."/>
            <person name="Huettel B."/>
            <person name="Barry K.W."/>
            <person name="Haridas S."/>
            <person name="Chen C."/>
            <person name="Bauer D."/>
            <person name="Andreopoulos W."/>
            <person name="Pangilinan J."/>
            <person name="LaButti K."/>
            <person name="Riley R."/>
            <person name="Lipzen A."/>
            <person name="Clum A."/>
            <person name="Drula E."/>
            <person name="Henrissat B."/>
            <person name="Kohler A."/>
            <person name="Grigoriev I.V."/>
            <person name="Martin F.M."/>
            <person name="Hacquard S."/>
        </authorList>
    </citation>
    <scope>NUCLEOTIDE SEQUENCE</scope>
    <source>
        <strain evidence="9">MPI-CAGE-CH-0235</strain>
    </source>
</reference>
<sequence>MQSRTRRPRGCGTTLVLAVCSSSLRPPPDTNPLTSTEDDQLPACNRKSVDGVPALSRILSNLSAPLKALFTHSRYILPSHWIAAMTLLPPLLQWSARDIFSQKSEGWRVVQECVEYGKVLDRRLAPSRVAGEYGRLAPSIAVSEKLLRLYLETFELVYRVLHIPTFLSEFRRYAQDPAQARTLFIIQLQLCMALGAVVHDDVFSYKKEALQWIQEAEDWLASEEVRDRSSIAKVQIRCLLCIARHATGPIWSESTWIQFTTLIPSAMVVALHRDPSKLFPMSPASAEFRRRLWTTVLELSLNSTVDAGQPPLFSLDNFDCELPSNLDDDQLDFASDSTPTPKDEGVFTQTSTQIALGRSFAVRMAILKHGSCLRSAGPEQTLALSSDLMAAAQALRATVHGLQPKTPSFQRYYSDMIMKRYIFAHHMPIVPLRDPNMFSLRSICVDAAFSACYSVLDAETHTAKDDPLLYALRQNGGVEAQCPEVKRLLLCCNGIPRSNTKISMFVIGADIYYMSEKQESLQGSQLLRSMEARLLLRGVCAWSENGIKAGQRNVVDRSISEATWAMVNALIEGHDVDEAIAEHGDKGLQQGQRLLAEMAGDEGLDREANDDIFEVNEEDMDRILWDVWSGNYSQRDWINYASMT</sequence>
<evidence type="ECO:0000313" key="9">
    <source>
        <dbReference type="EMBL" id="KAH7320804.1"/>
    </source>
</evidence>
<evidence type="ECO:0000256" key="5">
    <source>
        <dbReference type="ARBA" id="ARBA00023163"/>
    </source>
</evidence>
<dbReference type="CDD" id="cd12148">
    <property type="entry name" value="fungal_TF_MHR"/>
    <property type="match status" value="1"/>
</dbReference>